<reference evidence="2" key="1">
    <citation type="submission" date="2023-02" db="EMBL/GenBank/DDBJ databases">
        <title>Georgenia sp.10Sc9-8, isolated from a soil sample collected from the Taklamakan desert.</title>
        <authorList>
            <person name="Liu S."/>
        </authorList>
    </citation>
    <scope>NUCLEOTIDE SEQUENCE</scope>
    <source>
        <strain evidence="2">10Sc9-8</strain>
    </source>
</reference>
<keyword evidence="1" id="KW-0812">Transmembrane</keyword>
<evidence type="ECO:0000256" key="1">
    <source>
        <dbReference type="SAM" id="Phobius"/>
    </source>
</evidence>
<accession>A0ABT5TT80</accession>
<feature type="transmembrane region" description="Helical" evidence="1">
    <location>
        <begin position="145"/>
        <end position="165"/>
    </location>
</feature>
<proteinExistence type="predicted"/>
<evidence type="ECO:0000313" key="3">
    <source>
        <dbReference type="Proteomes" id="UP001165561"/>
    </source>
</evidence>
<evidence type="ECO:0000313" key="2">
    <source>
        <dbReference type="EMBL" id="MDD9205261.1"/>
    </source>
</evidence>
<feature type="transmembrane region" description="Helical" evidence="1">
    <location>
        <begin position="30"/>
        <end position="48"/>
    </location>
</feature>
<feature type="transmembrane region" description="Helical" evidence="1">
    <location>
        <begin position="172"/>
        <end position="191"/>
    </location>
</feature>
<organism evidence="2 3">
    <name type="scientific">Georgenia halotolerans</name>
    <dbReference type="NCBI Taxonomy" id="3028317"/>
    <lineage>
        <taxon>Bacteria</taxon>
        <taxon>Bacillati</taxon>
        <taxon>Actinomycetota</taxon>
        <taxon>Actinomycetes</taxon>
        <taxon>Micrococcales</taxon>
        <taxon>Bogoriellaceae</taxon>
        <taxon>Georgenia</taxon>
    </lineage>
</organism>
<feature type="transmembrane region" description="Helical" evidence="1">
    <location>
        <begin position="122"/>
        <end position="139"/>
    </location>
</feature>
<dbReference type="Proteomes" id="UP001165561">
    <property type="component" value="Unassembled WGS sequence"/>
</dbReference>
<dbReference type="EMBL" id="JARACI010000379">
    <property type="protein sequence ID" value="MDD9205261.1"/>
    <property type="molecule type" value="Genomic_DNA"/>
</dbReference>
<keyword evidence="3" id="KW-1185">Reference proteome</keyword>
<comment type="caution">
    <text evidence="2">The sequence shown here is derived from an EMBL/GenBank/DDBJ whole genome shotgun (WGS) entry which is preliminary data.</text>
</comment>
<sequence>MLSLPWLPTPAVESGPGCEVLQDGLLQEPIAAVTSLAFVVAAVVVLLLERGTGNRAGPSRRGSRGSLLIYVALVAGVGIGSLIQHGPDPVWSDPAHDVPLLATVAFVGADAAAALTGRRRAWWWWALPTVALMPLVVALPRPGDVAQVAVAVVAVVLTLARAWTFPAVRRRIGWAVALLAAGGVLGALSRADGPLCDPTSLWQGHAVWHILAAVALVVLAPVVTRR</sequence>
<evidence type="ECO:0008006" key="4">
    <source>
        <dbReference type="Google" id="ProtNLM"/>
    </source>
</evidence>
<keyword evidence="1" id="KW-0472">Membrane</keyword>
<name>A0ABT5TT80_9MICO</name>
<feature type="transmembrane region" description="Helical" evidence="1">
    <location>
        <begin position="206"/>
        <end position="224"/>
    </location>
</feature>
<keyword evidence="1" id="KW-1133">Transmembrane helix</keyword>
<protein>
    <recommendedName>
        <fullName evidence="4">Ceramidase</fullName>
    </recommendedName>
</protein>
<feature type="transmembrane region" description="Helical" evidence="1">
    <location>
        <begin position="68"/>
        <end position="86"/>
    </location>
</feature>
<gene>
    <name evidence="2" type="ORF">PU560_02125</name>
</gene>
<feature type="transmembrane region" description="Helical" evidence="1">
    <location>
        <begin position="98"/>
        <end position="115"/>
    </location>
</feature>